<dbReference type="AlphaFoldDB" id="A0A1H3EML1"/>
<dbReference type="EMBL" id="FNOK01000015">
    <property type="protein sequence ID" value="SDX79982.1"/>
    <property type="molecule type" value="Genomic_DNA"/>
</dbReference>
<protein>
    <submittedName>
        <fullName evidence="3">Phospholipid/cholesterol/gamma-HCH transport system substrate-binding protein</fullName>
    </submittedName>
</protein>
<dbReference type="Proteomes" id="UP000199529">
    <property type="component" value="Unassembled WGS sequence"/>
</dbReference>
<evidence type="ECO:0000259" key="2">
    <source>
        <dbReference type="Pfam" id="PF11887"/>
    </source>
</evidence>
<feature type="domain" description="Mammalian cell entry C-terminal" evidence="2">
    <location>
        <begin position="121"/>
        <end position="300"/>
    </location>
</feature>
<dbReference type="Pfam" id="PF02470">
    <property type="entry name" value="MlaD"/>
    <property type="match status" value="1"/>
</dbReference>
<sequence length="339" mass="36328">MKPLRERNQAVVGLVAVVLITCATLGAFFAKDLPVIGGGTTYEAYFSESAGLAAGNDVQIAGVKSGEVTDVSLAGNRVLVAFRVDDAQLGDRSRASIEIKTLLGEKYLALQPEGDSELAEPIPVERTAAPFDIPDALDQLTRTADQVDTQQLAQSFRVLSDTFRGAPQHMGQAIDGLSQLSQTIASRDQQLADLLRNTSGVSKIVADRNGQVQRLISDGNLLLTELQSRKEAISALLAGTQRLSDELRGVVADNQQQLRPTLEQLNQLTEMLQRNQDDLGRVVAAMAPYVRGFNNTVGNGRWFDGYLCGLFPPAINSGPLQTNTTSCEIPVPTRPVGGG</sequence>
<dbReference type="RefSeq" id="WP_093266766.1">
    <property type="nucleotide sequence ID" value="NZ_FNOK01000015.1"/>
</dbReference>
<gene>
    <name evidence="3" type="ORF">SAMN05216215_101585</name>
</gene>
<dbReference type="NCBIfam" id="TIGR00996">
    <property type="entry name" value="Mtu_fam_mce"/>
    <property type="match status" value="1"/>
</dbReference>
<dbReference type="PANTHER" id="PTHR33371">
    <property type="entry name" value="INTERMEMBRANE PHOSPHOLIPID TRANSPORT SYSTEM BINDING PROTEIN MLAD-RELATED"/>
    <property type="match status" value="1"/>
</dbReference>
<name>A0A1H3EML1_9PSEU</name>
<dbReference type="InterPro" id="IPR003399">
    <property type="entry name" value="Mce/MlaD"/>
</dbReference>
<dbReference type="PRINTS" id="PR01782">
    <property type="entry name" value="MCEVIRFACTOR"/>
</dbReference>
<keyword evidence="4" id="KW-1185">Reference proteome</keyword>
<dbReference type="OrthoDB" id="5241191at2"/>
<dbReference type="InterPro" id="IPR024516">
    <property type="entry name" value="Mce_C"/>
</dbReference>
<organism evidence="3 4">
    <name type="scientific">Saccharopolyspora shandongensis</name>
    <dbReference type="NCBI Taxonomy" id="418495"/>
    <lineage>
        <taxon>Bacteria</taxon>
        <taxon>Bacillati</taxon>
        <taxon>Actinomycetota</taxon>
        <taxon>Actinomycetes</taxon>
        <taxon>Pseudonocardiales</taxon>
        <taxon>Pseudonocardiaceae</taxon>
        <taxon>Saccharopolyspora</taxon>
    </lineage>
</organism>
<dbReference type="InterPro" id="IPR005693">
    <property type="entry name" value="Mce"/>
</dbReference>
<reference evidence="4" key="1">
    <citation type="submission" date="2016-10" db="EMBL/GenBank/DDBJ databases">
        <authorList>
            <person name="Varghese N."/>
            <person name="Submissions S."/>
        </authorList>
    </citation>
    <scope>NUCLEOTIDE SEQUENCE [LARGE SCALE GENOMIC DNA]</scope>
    <source>
        <strain evidence="4">CGMCC 4.3530</strain>
    </source>
</reference>
<evidence type="ECO:0000259" key="1">
    <source>
        <dbReference type="Pfam" id="PF02470"/>
    </source>
</evidence>
<dbReference type="InterPro" id="IPR052336">
    <property type="entry name" value="MlaD_Phospholipid_Transporter"/>
</dbReference>
<feature type="domain" description="Mce/MlaD" evidence="1">
    <location>
        <begin position="39"/>
        <end position="112"/>
    </location>
</feature>
<evidence type="ECO:0000313" key="3">
    <source>
        <dbReference type="EMBL" id="SDX79982.1"/>
    </source>
</evidence>
<dbReference type="PANTHER" id="PTHR33371:SF18">
    <property type="entry name" value="MCE-FAMILY PROTEIN MCE3C"/>
    <property type="match status" value="1"/>
</dbReference>
<dbReference type="Pfam" id="PF11887">
    <property type="entry name" value="Mce4_CUP1"/>
    <property type="match status" value="1"/>
</dbReference>
<dbReference type="STRING" id="418495.SAMN05216215_101585"/>
<proteinExistence type="predicted"/>
<accession>A0A1H3EML1</accession>
<evidence type="ECO:0000313" key="4">
    <source>
        <dbReference type="Proteomes" id="UP000199529"/>
    </source>
</evidence>
<dbReference type="GO" id="GO:0005576">
    <property type="term" value="C:extracellular region"/>
    <property type="evidence" value="ECO:0007669"/>
    <property type="project" value="TreeGrafter"/>
</dbReference>